<dbReference type="SUPFAM" id="SSF48056">
    <property type="entry name" value="Di-copper centre-containing domain"/>
    <property type="match status" value="1"/>
</dbReference>
<dbReference type="Proteomes" id="UP001287356">
    <property type="component" value="Unassembled WGS sequence"/>
</dbReference>
<comment type="caution">
    <text evidence="1">The sequence shown here is derived from an EMBL/GenBank/DDBJ whole genome shotgun (WGS) entry which is preliminary data.</text>
</comment>
<sequence>MLETMSQSLLLIPSSGCTTQTSTANIDRRAAIWQDLNEDNPNNWFDTKLPDDGTWGIKQTDAVKSQTPLPPFHKDTAGTYFTSDDVRDWTKWGYTYPEVQRWNYTTKADYQASIKARLRQLCQRLQWDAYAREFIVNGDKSSRVSELRAWQAALLARIAVGYAGDAAAITDRDAIAELLTKNLTWKVTTVPIPEDIERSFIRVTVAVGGPRRVPNVPEEPRAGELALGGYEAPLGVTRDKRGGEVQAA</sequence>
<accession>A0AAE0KJS6</accession>
<dbReference type="Gene3D" id="1.10.1280.10">
    <property type="entry name" value="Di-copper center containing domain from catechol oxidase"/>
    <property type="match status" value="1"/>
</dbReference>
<dbReference type="InterPro" id="IPR008922">
    <property type="entry name" value="Di-copper_centre_dom_sf"/>
</dbReference>
<dbReference type="AlphaFoldDB" id="A0AAE0KJS6"/>
<gene>
    <name evidence="1" type="ORF">B0T24DRAFT_592911</name>
</gene>
<name>A0AAE0KJS6_9PEZI</name>
<protein>
    <submittedName>
        <fullName evidence="1">Uncharacterized protein</fullName>
    </submittedName>
</protein>
<dbReference type="EMBL" id="JAULSN010000003">
    <property type="protein sequence ID" value="KAK3377296.1"/>
    <property type="molecule type" value="Genomic_DNA"/>
</dbReference>
<keyword evidence="2" id="KW-1185">Reference proteome</keyword>
<evidence type="ECO:0000313" key="1">
    <source>
        <dbReference type="EMBL" id="KAK3377296.1"/>
    </source>
</evidence>
<proteinExistence type="predicted"/>
<organism evidence="1 2">
    <name type="scientific">Lasiosphaeria ovina</name>
    <dbReference type="NCBI Taxonomy" id="92902"/>
    <lineage>
        <taxon>Eukaryota</taxon>
        <taxon>Fungi</taxon>
        <taxon>Dikarya</taxon>
        <taxon>Ascomycota</taxon>
        <taxon>Pezizomycotina</taxon>
        <taxon>Sordariomycetes</taxon>
        <taxon>Sordariomycetidae</taxon>
        <taxon>Sordariales</taxon>
        <taxon>Lasiosphaeriaceae</taxon>
        <taxon>Lasiosphaeria</taxon>
    </lineage>
</organism>
<reference evidence="1" key="1">
    <citation type="journal article" date="2023" name="Mol. Phylogenet. Evol.">
        <title>Genome-scale phylogeny and comparative genomics of the fungal order Sordariales.</title>
        <authorList>
            <person name="Hensen N."/>
            <person name="Bonometti L."/>
            <person name="Westerberg I."/>
            <person name="Brannstrom I.O."/>
            <person name="Guillou S."/>
            <person name="Cros-Aarteil S."/>
            <person name="Calhoun S."/>
            <person name="Haridas S."/>
            <person name="Kuo A."/>
            <person name="Mondo S."/>
            <person name="Pangilinan J."/>
            <person name="Riley R."/>
            <person name="LaButti K."/>
            <person name="Andreopoulos B."/>
            <person name="Lipzen A."/>
            <person name="Chen C."/>
            <person name="Yan M."/>
            <person name="Daum C."/>
            <person name="Ng V."/>
            <person name="Clum A."/>
            <person name="Steindorff A."/>
            <person name="Ohm R.A."/>
            <person name="Martin F."/>
            <person name="Silar P."/>
            <person name="Natvig D.O."/>
            <person name="Lalanne C."/>
            <person name="Gautier V."/>
            <person name="Ament-Velasquez S.L."/>
            <person name="Kruys A."/>
            <person name="Hutchinson M.I."/>
            <person name="Powell A.J."/>
            <person name="Barry K."/>
            <person name="Miller A.N."/>
            <person name="Grigoriev I.V."/>
            <person name="Debuchy R."/>
            <person name="Gladieux P."/>
            <person name="Hiltunen Thoren M."/>
            <person name="Johannesson H."/>
        </authorList>
    </citation>
    <scope>NUCLEOTIDE SEQUENCE</scope>
    <source>
        <strain evidence="1">CBS 958.72</strain>
    </source>
</reference>
<reference evidence="1" key="2">
    <citation type="submission" date="2023-06" db="EMBL/GenBank/DDBJ databases">
        <authorList>
            <consortium name="Lawrence Berkeley National Laboratory"/>
            <person name="Haridas S."/>
            <person name="Hensen N."/>
            <person name="Bonometti L."/>
            <person name="Westerberg I."/>
            <person name="Brannstrom I.O."/>
            <person name="Guillou S."/>
            <person name="Cros-Aarteil S."/>
            <person name="Calhoun S."/>
            <person name="Kuo A."/>
            <person name="Mondo S."/>
            <person name="Pangilinan J."/>
            <person name="Riley R."/>
            <person name="Labutti K."/>
            <person name="Andreopoulos B."/>
            <person name="Lipzen A."/>
            <person name="Chen C."/>
            <person name="Yanf M."/>
            <person name="Daum C."/>
            <person name="Ng V."/>
            <person name="Clum A."/>
            <person name="Steindorff A."/>
            <person name="Ohm R."/>
            <person name="Martin F."/>
            <person name="Silar P."/>
            <person name="Natvig D."/>
            <person name="Lalanne C."/>
            <person name="Gautier V."/>
            <person name="Ament-Velasquez S.L."/>
            <person name="Kruys A."/>
            <person name="Hutchinson M.I."/>
            <person name="Powell A.J."/>
            <person name="Barry K."/>
            <person name="Miller A.N."/>
            <person name="Grigoriev I.V."/>
            <person name="Debuchy R."/>
            <person name="Gladieux P."/>
            <person name="Thoren M.H."/>
            <person name="Johannesson H."/>
        </authorList>
    </citation>
    <scope>NUCLEOTIDE SEQUENCE</scope>
    <source>
        <strain evidence="1">CBS 958.72</strain>
    </source>
</reference>
<evidence type="ECO:0000313" key="2">
    <source>
        <dbReference type="Proteomes" id="UP001287356"/>
    </source>
</evidence>